<keyword evidence="5 6" id="KW-0472">Membrane</keyword>
<protein>
    <recommendedName>
        <fullName evidence="6">Reticulon-like protein</fullName>
    </recommendedName>
</protein>
<dbReference type="STRING" id="282301.A0A267GGJ3"/>
<name>A0A267GGJ3_9PLAT</name>
<evidence type="ECO:0000256" key="7">
    <source>
        <dbReference type="SAM" id="MobiDB-lite"/>
    </source>
</evidence>
<keyword evidence="3 6" id="KW-0256">Endoplasmic reticulum</keyword>
<gene>
    <name evidence="10" type="ORF">BOX15_Mlig003466g1</name>
    <name evidence="9" type="ORF">BOX15_Mlig032141g1</name>
</gene>
<comment type="caution">
    <text evidence="10">The sequence shown here is derived from an EMBL/GenBank/DDBJ whole genome shotgun (WGS) entry which is preliminary data.</text>
</comment>
<feature type="region of interest" description="Disordered" evidence="7">
    <location>
        <begin position="1"/>
        <end position="25"/>
    </location>
</feature>
<reference evidence="10 11" key="1">
    <citation type="submission" date="2017-06" db="EMBL/GenBank/DDBJ databases">
        <title>A platform for efficient transgenesis in Macrostomum lignano, a flatworm model organism for stem cell research.</title>
        <authorList>
            <person name="Berezikov E."/>
        </authorList>
    </citation>
    <scope>NUCLEOTIDE SEQUENCE [LARGE SCALE GENOMIC DNA]</scope>
    <source>
        <strain evidence="10">DV1</strain>
        <tissue evidence="10">Whole organism</tissue>
    </source>
</reference>
<dbReference type="Pfam" id="PF02453">
    <property type="entry name" value="Reticulon"/>
    <property type="match status" value="1"/>
</dbReference>
<dbReference type="GO" id="GO:0030424">
    <property type="term" value="C:axon"/>
    <property type="evidence" value="ECO:0007669"/>
    <property type="project" value="TreeGrafter"/>
</dbReference>
<evidence type="ECO:0000256" key="2">
    <source>
        <dbReference type="ARBA" id="ARBA00022692"/>
    </source>
</evidence>
<dbReference type="PANTHER" id="PTHR45799:SF2">
    <property type="entry name" value="RETICULON-LIKE PROTEIN"/>
    <property type="match status" value="1"/>
</dbReference>
<evidence type="ECO:0000313" key="11">
    <source>
        <dbReference type="Proteomes" id="UP000215902"/>
    </source>
</evidence>
<feature type="transmembrane region" description="Helical" evidence="6">
    <location>
        <begin position="203"/>
        <end position="231"/>
    </location>
</feature>
<feature type="transmembrane region" description="Helical" evidence="6">
    <location>
        <begin position="69"/>
        <end position="91"/>
    </location>
</feature>
<dbReference type="EMBL" id="NIVC01000371">
    <property type="protein sequence ID" value="PAA84494.1"/>
    <property type="molecule type" value="Genomic_DNA"/>
</dbReference>
<dbReference type="Proteomes" id="UP000215902">
    <property type="component" value="Unassembled WGS sequence"/>
</dbReference>
<feature type="domain" description="Reticulon" evidence="8">
    <location>
        <begin position="66"/>
        <end position="274"/>
    </location>
</feature>
<dbReference type="InterPro" id="IPR046964">
    <property type="entry name" value="RTN1-4"/>
</dbReference>
<accession>A0A267GGJ3</accession>
<comment type="subcellular location">
    <subcellularLocation>
        <location evidence="1 6">Endoplasmic reticulum membrane</location>
        <topology evidence="1 6">Multi-pass membrane protein</topology>
    </subcellularLocation>
</comment>
<dbReference type="OrthoDB" id="567788at2759"/>
<evidence type="ECO:0000313" key="9">
    <source>
        <dbReference type="EMBL" id="PAA49944.1"/>
    </source>
</evidence>
<dbReference type="PROSITE" id="PS50845">
    <property type="entry name" value="RETICULON"/>
    <property type="match status" value="1"/>
</dbReference>
<feature type="compositionally biased region" description="Low complexity" evidence="7">
    <location>
        <begin position="10"/>
        <end position="23"/>
    </location>
</feature>
<organism evidence="10 11">
    <name type="scientific">Macrostomum lignano</name>
    <dbReference type="NCBI Taxonomy" id="282301"/>
    <lineage>
        <taxon>Eukaryota</taxon>
        <taxon>Metazoa</taxon>
        <taxon>Spiralia</taxon>
        <taxon>Lophotrochozoa</taxon>
        <taxon>Platyhelminthes</taxon>
        <taxon>Rhabditophora</taxon>
        <taxon>Macrostomorpha</taxon>
        <taxon>Macrostomida</taxon>
        <taxon>Macrostomidae</taxon>
        <taxon>Macrostomum</taxon>
    </lineage>
</organism>
<dbReference type="PANTHER" id="PTHR45799">
    <property type="entry name" value="RETICULON-LIKE PROTEIN"/>
    <property type="match status" value="1"/>
</dbReference>
<evidence type="ECO:0000313" key="10">
    <source>
        <dbReference type="EMBL" id="PAA84494.1"/>
    </source>
</evidence>
<evidence type="ECO:0000256" key="5">
    <source>
        <dbReference type="ARBA" id="ARBA00023136"/>
    </source>
</evidence>
<evidence type="ECO:0000256" key="4">
    <source>
        <dbReference type="ARBA" id="ARBA00022989"/>
    </source>
</evidence>
<dbReference type="EMBL" id="NIVC01003753">
    <property type="protein sequence ID" value="PAA49944.1"/>
    <property type="molecule type" value="Genomic_DNA"/>
</dbReference>
<dbReference type="AlphaFoldDB" id="A0A267GGJ3"/>
<evidence type="ECO:0000256" key="1">
    <source>
        <dbReference type="ARBA" id="ARBA00004477"/>
    </source>
</evidence>
<evidence type="ECO:0000256" key="3">
    <source>
        <dbReference type="ARBA" id="ARBA00022824"/>
    </source>
</evidence>
<evidence type="ECO:0000256" key="6">
    <source>
        <dbReference type="RuleBase" id="RU363132"/>
    </source>
</evidence>
<proteinExistence type="predicted"/>
<keyword evidence="11" id="KW-1185">Reference proteome</keyword>
<keyword evidence="2 6" id="KW-0812">Transmembrane</keyword>
<feature type="transmembrane region" description="Helical" evidence="6">
    <location>
        <begin position="97"/>
        <end position="118"/>
    </location>
</feature>
<sequence>MSNEADDIVSTTDAAGDSAAMSDGSDRELQEQRKQLLQQKQQACGSTPAAMLLYCGYLAERTHPRLKSLLLWTEPRLTGAVLVMSLALLWAVATRSFISVLAYVGLAALMCVCAIRLYRFVRLRRRQQQREAGGAGTDNEENDDEAAGLDEPLPLRCLLHAPVRLPRQQLIQWLDRRLASLEQSANYMLCLMLCRDPVRTLKLFCCLIGLTYIGAWMNATTLIGLALIGLFSLPKLYSMQHAQVDAALANLLNRYHEVNARIRAAMPFGKQKAN</sequence>
<keyword evidence="4 6" id="KW-1133">Transmembrane helix</keyword>
<dbReference type="GO" id="GO:0005789">
    <property type="term" value="C:endoplasmic reticulum membrane"/>
    <property type="evidence" value="ECO:0007669"/>
    <property type="project" value="UniProtKB-SubCell"/>
</dbReference>
<dbReference type="InterPro" id="IPR003388">
    <property type="entry name" value="Reticulon"/>
</dbReference>
<evidence type="ECO:0000259" key="8">
    <source>
        <dbReference type="PROSITE" id="PS50845"/>
    </source>
</evidence>